<evidence type="ECO:0000259" key="3">
    <source>
        <dbReference type="SMART" id="SM01266"/>
    </source>
</evidence>
<evidence type="ECO:0000256" key="1">
    <source>
        <dbReference type="ARBA" id="ARBA00007274"/>
    </source>
</evidence>
<dbReference type="OrthoDB" id="9812571at2"/>
<dbReference type="InterPro" id="IPR024688">
    <property type="entry name" value="Mac_dom"/>
</dbReference>
<evidence type="ECO:0000313" key="4">
    <source>
        <dbReference type="EMBL" id="OCB78724.1"/>
    </source>
</evidence>
<dbReference type="STRING" id="1763534.GCA_001831475_01629"/>
<evidence type="ECO:0000313" key="5">
    <source>
        <dbReference type="Proteomes" id="UP000093510"/>
    </source>
</evidence>
<dbReference type="Proteomes" id="UP000093510">
    <property type="component" value="Unassembled WGS sequence"/>
</dbReference>
<comment type="caution">
    <text evidence="4">The sequence shown here is derived from an EMBL/GenBank/DDBJ whole genome shotgun (WGS) entry which is preliminary data.</text>
</comment>
<evidence type="ECO:0000256" key="2">
    <source>
        <dbReference type="ARBA" id="ARBA00022679"/>
    </source>
</evidence>
<comment type="similarity">
    <text evidence="1">Belongs to the transferase hexapeptide repeat family.</text>
</comment>
<feature type="domain" description="Maltose/galactoside acetyltransferase" evidence="3">
    <location>
        <begin position="5"/>
        <end position="59"/>
    </location>
</feature>
<accession>A0A1B9E9U0</accession>
<dbReference type="EMBL" id="LVEP01000002">
    <property type="protein sequence ID" value="OCB78724.1"/>
    <property type="molecule type" value="Genomic_DNA"/>
</dbReference>
<protein>
    <submittedName>
        <fullName evidence="4">Maltose acetyltransferase</fullName>
    </submittedName>
</protein>
<dbReference type="PANTHER" id="PTHR23416:SF23">
    <property type="entry name" value="ACETYLTRANSFERASE C18B11.09C-RELATED"/>
    <property type="match status" value="1"/>
</dbReference>
<dbReference type="RefSeq" id="WP_066331612.1">
    <property type="nucleotide sequence ID" value="NZ_CP017688.1"/>
</dbReference>
<name>A0A1B9E9U0_9FLAO</name>
<dbReference type="InterPro" id="IPR001451">
    <property type="entry name" value="Hexapep"/>
</dbReference>
<dbReference type="Gene3D" id="2.160.10.10">
    <property type="entry name" value="Hexapeptide repeat proteins"/>
    <property type="match status" value="1"/>
</dbReference>
<sequence length="185" mass="20187">MKTEKEKMIAGDYYFAGDASLVKDRRRAKNLLHRLNVTEFRITKKAREIIQELIPNVGANLYIEPPFHCDYGYNIQCGANVYFNVNCVVLDAAPVTIGSNVFLGPNVQLYTATHPLEAELRKTRASALPIAIGEDCWIGGNTVVCPGVRIGKGCVIGAGSVVTKDVPDNCLAVGNPARVIRELNL</sequence>
<dbReference type="CDD" id="cd03357">
    <property type="entry name" value="LbH_MAT_GAT"/>
    <property type="match status" value="1"/>
</dbReference>
<dbReference type="Pfam" id="PF00132">
    <property type="entry name" value="Hexapep"/>
    <property type="match status" value="1"/>
</dbReference>
<dbReference type="GO" id="GO:0016413">
    <property type="term" value="F:O-acetyltransferase activity"/>
    <property type="evidence" value="ECO:0007669"/>
    <property type="project" value="UniProtKB-ARBA"/>
</dbReference>
<keyword evidence="5" id="KW-1185">Reference proteome</keyword>
<reference evidence="4 5" key="1">
    <citation type="submission" date="2016-03" db="EMBL/GenBank/DDBJ databases">
        <authorList>
            <person name="Ploux O."/>
        </authorList>
    </citation>
    <scope>NUCLEOTIDE SEQUENCE [LARGE SCALE GENOMIC DNA]</scope>
    <source>
        <strain evidence="4 5">LPB0076</strain>
    </source>
</reference>
<dbReference type="Pfam" id="PF12464">
    <property type="entry name" value="Mac"/>
    <property type="match status" value="1"/>
</dbReference>
<organism evidence="4 5">
    <name type="scientific">Flavobacterium crassostreae</name>
    <dbReference type="NCBI Taxonomy" id="1763534"/>
    <lineage>
        <taxon>Bacteria</taxon>
        <taxon>Pseudomonadati</taxon>
        <taxon>Bacteroidota</taxon>
        <taxon>Flavobacteriia</taxon>
        <taxon>Flavobacteriales</taxon>
        <taxon>Flavobacteriaceae</taxon>
        <taxon>Flavobacterium</taxon>
    </lineage>
</organism>
<dbReference type="AlphaFoldDB" id="A0A1B9E9U0"/>
<keyword evidence="2 4" id="KW-0808">Transferase</keyword>
<dbReference type="PANTHER" id="PTHR23416">
    <property type="entry name" value="SIALIC ACID SYNTHASE-RELATED"/>
    <property type="match status" value="1"/>
</dbReference>
<dbReference type="FunFam" id="2.160.10.10:FF:000008">
    <property type="entry name" value="Maltose O-acetyltransferase"/>
    <property type="match status" value="1"/>
</dbReference>
<proteinExistence type="inferred from homology"/>
<dbReference type="InterPro" id="IPR011004">
    <property type="entry name" value="Trimer_LpxA-like_sf"/>
</dbReference>
<dbReference type="InterPro" id="IPR051159">
    <property type="entry name" value="Hexapeptide_acetyltransf"/>
</dbReference>
<dbReference type="SMART" id="SM01266">
    <property type="entry name" value="Mac"/>
    <property type="match status" value="1"/>
</dbReference>
<dbReference type="SUPFAM" id="SSF51161">
    <property type="entry name" value="Trimeric LpxA-like enzymes"/>
    <property type="match status" value="1"/>
</dbReference>
<gene>
    <name evidence="4" type="ORF">LPBF_01650</name>
</gene>